<dbReference type="AlphaFoldDB" id="A0A087URA8"/>
<proteinExistence type="predicted"/>
<sequence>MCDLQHFYLVKLTPVSDLPKLVTDSNKLLEFYYFVRNHLGKRTAYVIPTMEKWIPFCGPRLIKEGMNVFTRFGDLNPKQILMLFNQFSSWPEYEDSSFHTAFQKYNRKYASGKD</sequence>
<dbReference type="STRING" id="407821.A0A087URA8"/>
<reference evidence="1 2" key="1">
    <citation type="submission" date="2013-11" db="EMBL/GenBank/DDBJ databases">
        <title>Genome sequencing of Stegodyphus mimosarum.</title>
        <authorList>
            <person name="Bechsgaard J."/>
        </authorList>
    </citation>
    <scope>NUCLEOTIDE SEQUENCE [LARGE SCALE GENOMIC DNA]</scope>
</reference>
<keyword evidence="1" id="KW-0808">Transferase</keyword>
<keyword evidence="2" id="KW-1185">Reference proteome</keyword>
<name>A0A087URA8_STEMI</name>
<evidence type="ECO:0000313" key="1">
    <source>
        <dbReference type="EMBL" id="KFM79897.1"/>
    </source>
</evidence>
<protein>
    <submittedName>
        <fullName evidence="1">Dimethyladenosine transferase 2, mitochondrial</fullName>
    </submittedName>
</protein>
<evidence type="ECO:0000313" key="2">
    <source>
        <dbReference type="Proteomes" id="UP000054359"/>
    </source>
</evidence>
<feature type="non-terminal residue" evidence="1">
    <location>
        <position position="114"/>
    </location>
</feature>
<dbReference type="Proteomes" id="UP000054359">
    <property type="component" value="Unassembled WGS sequence"/>
</dbReference>
<dbReference type="GO" id="GO:0016740">
    <property type="term" value="F:transferase activity"/>
    <property type="evidence" value="ECO:0007669"/>
    <property type="project" value="UniProtKB-KW"/>
</dbReference>
<dbReference type="OrthoDB" id="9895503at2759"/>
<organism evidence="1 2">
    <name type="scientific">Stegodyphus mimosarum</name>
    <name type="common">African social velvet spider</name>
    <dbReference type="NCBI Taxonomy" id="407821"/>
    <lineage>
        <taxon>Eukaryota</taxon>
        <taxon>Metazoa</taxon>
        <taxon>Ecdysozoa</taxon>
        <taxon>Arthropoda</taxon>
        <taxon>Chelicerata</taxon>
        <taxon>Arachnida</taxon>
        <taxon>Araneae</taxon>
        <taxon>Araneomorphae</taxon>
        <taxon>Entelegynae</taxon>
        <taxon>Eresoidea</taxon>
        <taxon>Eresidae</taxon>
        <taxon>Stegodyphus</taxon>
    </lineage>
</organism>
<dbReference type="EMBL" id="KK121164">
    <property type="protein sequence ID" value="KFM79897.1"/>
    <property type="molecule type" value="Genomic_DNA"/>
</dbReference>
<gene>
    <name evidence="1" type="ORF">X975_26643</name>
</gene>
<accession>A0A087URA8</accession>